<gene>
    <name evidence="2" type="ORF">IPJ89_00465</name>
</gene>
<keyword evidence="1" id="KW-0472">Membrane</keyword>
<evidence type="ECO:0000256" key="1">
    <source>
        <dbReference type="SAM" id="Phobius"/>
    </source>
</evidence>
<keyword evidence="1" id="KW-0812">Transmembrane</keyword>
<dbReference type="AlphaFoldDB" id="A0A7T9I168"/>
<organism evidence="2">
    <name type="scientific">Candidatus Iainarchaeum sp</name>
    <dbReference type="NCBI Taxonomy" id="3101447"/>
    <lineage>
        <taxon>Archaea</taxon>
        <taxon>Candidatus Iainarchaeota</taxon>
        <taxon>Candidatus Iainarchaeia</taxon>
        <taxon>Candidatus Iainarchaeales</taxon>
        <taxon>Candidatus Iainarchaeaceae</taxon>
        <taxon>Candidatus Iainarchaeum</taxon>
    </lineage>
</organism>
<feature type="transmembrane region" description="Helical" evidence="1">
    <location>
        <begin position="148"/>
        <end position="165"/>
    </location>
</feature>
<feature type="transmembrane region" description="Helical" evidence="1">
    <location>
        <begin position="81"/>
        <end position="108"/>
    </location>
</feature>
<reference evidence="2" key="1">
    <citation type="submission" date="2020-11" db="EMBL/GenBank/DDBJ databases">
        <title>Connecting structure to function with the recovery of over 1000 high-quality activated sludge metagenome-assembled genomes encoding full-length rRNA genes using long-read sequencing.</title>
        <authorList>
            <person name="Singleton C.M."/>
            <person name="Petriglieri F."/>
            <person name="Kristensen J.M."/>
            <person name="Kirkegaard R.H."/>
            <person name="Michaelsen T.Y."/>
            <person name="Andersen M.H."/>
            <person name="Karst S.M."/>
            <person name="Dueholm M.S."/>
            <person name="Nielsen P.H."/>
            <person name="Albertsen M."/>
        </authorList>
    </citation>
    <scope>NUCLEOTIDE SEQUENCE</scope>
    <source>
        <strain evidence="2">Fred_18-Q3-R57-64_BAT3C.431</strain>
    </source>
</reference>
<evidence type="ECO:0000313" key="2">
    <source>
        <dbReference type="EMBL" id="QQR92704.1"/>
    </source>
</evidence>
<proteinExistence type="predicted"/>
<feature type="transmembrane region" description="Helical" evidence="1">
    <location>
        <begin position="48"/>
        <end position="69"/>
    </location>
</feature>
<name>A0A7T9I168_9ARCH</name>
<dbReference type="EMBL" id="CP064981">
    <property type="protein sequence ID" value="QQR92704.1"/>
    <property type="molecule type" value="Genomic_DNA"/>
</dbReference>
<keyword evidence="1" id="KW-1133">Transmembrane helix</keyword>
<sequence>MHTKSWKALVLFVISYVVLYLLYATQEFLPKWDIFGYSFLRGDPITGYAFIDPLFLFIPFIGFWLMWLGLEWYEHHFKDEFVLNVPFALLYMVAAYAVWFVAMLGYYWNNAYLVEIARGGKNAASASFAATLAFVQEQFIPQLLQSPFFVFVLAGLLGWVSYLLVRRFWGEKHMHVAA</sequence>
<dbReference type="Proteomes" id="UP000596004">
    <property type="component" value="Chromosome"/>
</dbReference>
<accession>A0A7T9I168</accession>
<protein>
    <submittedName>
        <fullName evidence="2">Uncharacterized protein</fullName>
    </submittedName>
</protein>